<keyword evidence="3" id="KW-0813">Transport</keyword>
<gene>
    <name evidence="15" type="primary">AVEN_157113_1</name>
    <name evidence="15" type="ORF">TNCT_480301</name>
</gene>
<reference evidence="15" key="1">
    <citation type="submission" date="2020-07" db="EMBL/GenBank/DDBJ databases">
        <title>Multicomponent nature underlies the extraordinary mechanical properties of spider dragline silk.</title>
        <authorList>
            <person name="Kono N."/>
            <person name="Nakamura H."/>
            <person name="Mori M."/>
            <person name="Yoshida Y."/>
            <person name="Ohtoshi R."/>
            <person name="Malay A.D."/>
            <person name="Moran D.A.P."/>
            <person name="Tomita M."/>
            <person name="Numata K."/>
            <person name="Arakawa K."/>
        </authorList>
    </citation>
    <scope>NUCLEOTIDE SEQUENCE</scope>
</reference>
<dbReference type="Pfam" id="PF00060">
    <property type="entry name" value="Lig_chan"/>
    <property type="match status" value="1"/>
</dbReference>
<keyword evidence="5 13" id="KW-0812">Transmembrane</keyword>
<keyword evidence="10" id="KW-0325">Glycoprotein</keyword>
<evidence type="ECO:0000256" key="11">
    <source>
        <dbReference type="ARBA" id="ARBA00023286"/>
    </source>
</evidence>
<dbReference type="PANTHER" id="PTHR42643:SF39">
    <property type="entry name" value="IONOTROPIC RECEPTOR 56A-RELATED"/>
    <property type="match status" value="1"/>
</dbReference>
<evidence type="ECO:0000313" key="16">
    <source>
        <dbReference type="Proteomes" id="UP000887116"/>
    </source>
</evidence>
<name>A0A8X6GXU5_TRICU</name>
<feature type="transmembrane region" description="Helical" evidence="13">
    <location>
        <begin position="130"/>
        <end position="151"/>
    </location>
</feature>
<dbReference type="Gene3D" id="1.10.287.70">
    <property type="match status" value="1"/>
</dbReference>
<comment type="caution">
    <text evidence="15">The sequence shown here is derived from an EMBL/GenBank/DDBJ whole genome shotgun (WGS) entry which is preliminary data.</text>
</comment>
<dbReference type="Gene3D" id="3.40.190.10">
    <property type="entry name" value="Periplasmic binding protein-like II"/>
    <property type="match status" value="1"/>
</dbReference>
<evidence type="ECO:0000259" key="14">
    <source>
        <dbReference type="SMART" id="SM00918"/>
    </source>
</evidence>
<evidence type="ECO:0000256" key="12">
    <source>
        <dbReference type="ARBA" id="ARBA00023303"/>
    </source>
</evidence>
<dbReference type="GO" id="GO:0005886">
    <property type="term" value="C:plasma membrane"/>
    <property type="evidence" value="ECO:0007669"/>
    <property type="project" value="UniProtKB-SubCell"/>
</dbReference>
<protein>
    <submittedName>
        <fullName evidence="15">Lig_chan-Glu_bd domain-containing protein</fullName>
    </submittedName>
</protein>
<evidence type="ECO:0000256" key="5">
    <source>
        <dbReference type="ARBA" id="ARBA00022692"/>
    </source>
</evidence>
<feature type="domain" description="Ionotropic glutamate receptor L-glutamate and glycine-binding" evidence="14">
    <location>
        <begin position="20"/>
        <end position="77"/>
    </location>
</feature>
<evidence type="ECO:0000256" key="9">
    <source>
        <dbReference type="ARBA" id="ARBA00023170"/>
    </source>
</evidence>
<comment type="subcellular location">
    <subcellularLocation>
        <location evidence="1">Cell membrane</location>
        <topology evidence="1">Multi-pass membrane protein</topology>
    </subcellularLocation>
</comment>
<feature type="transmembrane region" description="Helical" evidence="13">
    <location>
        <begin position="185"/>
        <end position="210"/>
    </location>
</feature>
<dbReference type="InterPro" id="IPR052192">
    <property type="entry name" value="Insect_Ionotropic_Sensory_Rcpt"/>
</dbReference>
<keyword evidence="4" id="KW-1003">Cell membrane</keyword>
<keyword evidence="16" id="KW-1185">Reference proteome</keyword>
<evidence type="ECO:0000256" key="8">
    <source>
        <dbReference type="ARBA" id="ARBA00023136"/>
    </source>
</evidence>
<dbReference type="GO" id="GO:0050906">
    <property type="term" value="P:detection of stimulus involved in sensory perception"/>
    <property type="evidence" value="ECO:0007669"/>
    <property type="project" value="UniProtKB-ARBA"/>
</dbReference>
<organism evidence="15 16">
    <name type="scientific">Trichonephila clavata</name>
    <name type="common">Joro spider</name>
    <name type="synonym">Nephila clavata</name>
    <dbReference type="NCBI Taxonomy" id="2740835"/>
    <lineage>
        <taxon>Eukaryota</taxon>
        <taxon>Metazoa</taxon>
        <taxon>Ecdysozoa</taxon>
        <taxon>Arthropoda</taxon>
        <taxon>Chelicerata</taxon>
        <taxon>Arachnida</taxon>
        <taxon>Araneae</taxon>
        <taxon>Araneomorphae</taxon>
        <taxon>Entelegynae</taxon>
        <taxon>Araneoidea</taxon>
        <taxon>Nephilidae</taxon>
        <taxon>Trichonephila</taxon>
    </lineage>
</organism>
<evidence type="ECO:0000256" key="3">
    <source>
        <dbReference type="ARBA" id="ARBA00022448"/>
    </source>
</evidence>
<feature type="transmembrane region" description="Helical" evidence="13">
    <location>
        <begin position="380"/>
        <end position="401"/>
    </location>
</feature>
<dbReference type="InterPro" id="IPR019594">
    <property type="entry name" value="Glu/Gly-bd"/>
</dbReference>
<dbReference type="OrthoDB" id="6421761at2759"/>
<dbReference type="InterPro" id="IPR001320">
    <property type="entry name" value="Iontro_rcpt_C"/>
</dbReference>
<evidence type="ECO:0000256" key="6">
    <source>
        <dbReference type="ARBA" id="ARBA00022989"/>
    </source>
</evidence>
<keyword evidence="12" id="KW-0407">Ion channel</keyword>
<evidence type="ECO:0000256" key="1">
    <source>
        <dbReference type="ARBA" id="ARBA00004651"/>
    </source>
</evidence>
<evidence type="ECO:0000256" key="4">
    <source>
        <dbReference type="ARBA" id="ARBA00022475"/>
    </source>
</evidence>
<keyword evidence="7" id="KW-0406">Ion transport</keyword>
<evidence type="ECO:0000256" key="7">
    <source>
        <dbReference type="ARBA" id="ARBA00023065"/>
    </source>
</evidence>
<keyword evidence="9" id="KW-0675">Receptor</keyword>
<sequence length="406" mass="46211">MSNSEKWNVAALNRSKIFEIYSSTDGKPNLSGIEGRFLEIIMTKLNMNFEIVIAKDGEFGRQLSFGNWTGLIGMLHRGEADMAVANLGVYENRYRTVDFGFPYMIVGAAFGILKQNKEWKIFSFLRLFDFPIWMSILSSLLVSTILIYFILKDRETVFNVLFSLFGNMLRQPLDLHADMNKWKLVIGSWLVFAVTMSSIHSGTLLSFLALPSEPKTVETFEELSEAVTKGTHRVYSMKGDNAMPFLLNSKDAKLQLIGKKMKENNWLMSAEEMTKDPLKNEYSAVVAGNYIFKLLYGYGEKKSKVYISEELAFTANVAFAFRKGFCCISKLNEIVGRIMGSGIYDKFLQDESFKWWLLQSQNETKNEESLSLSLKDLSDAFILLLIGLSITLLVFLGEILFDHFSK</sequence>
<proteinExistence type="inferred from homology"/>
<evidence type="ECO:0000256" key="2">
    <source>
        <dbReference type="ARBA" id="ARBA00008685"/>
    </source>
</evidence>
<evidence type="ECO:0000256" key="13">
    <source>
        <dbReference type="SAM" id="Phobius"/>
    </source>
</evidence>
<dbReference type="Proteomes" id="UP000887116">
    <property type="component" value="Unassembled WGS sequence"/>
</dbReference>
<dbReference type="PANTHER" id="PTHR42643">
    <property type="entry name" value="IONOTROPIC RECEPTOR 20A-RELATED"/>
    <property type="match status" value="1"/>
</dbReference>
<dbReference type="GO" id="GO:0015276">
    <property type="term" value="F:ligand-gated monoatomic ion channel activity"/>
    <property type="evidence" value="ECO:0007669"/>
    <property type="project" value="InterPro"/>
</dbReference>
<dbReference type="EMBL" id="BMAO01017103">
    <property type="protein sequence ID" value="GFR13348.1"/>
    <property type="molecule type" value="Genomic_DNA"/>
</dbReference>
<dbReference type="AlphaFoldDB" id="A0A8X6GXU5"/>
<keyword evidence="8 13" id="KW-0472">Membrane</keyword>
<accession>A0A8X6GXU5</accession>
<comment type="similarity">
    <text evidence="2">Belongs to the glutamate-gated ion channel (TC 1.A.10.1) family.</text>
</comment>
<dbReference type="SUPFAM" id="SSF53850">
    <property type="entry name" value="Periplasmic binding protein-like II"/>
    <property type="match status" value="1"/>
</dbReference>
<keyword evidence="11" id="KW-1071">Ligand-gated ion channel</keyword>
<evidence type="ECO:0000256" key="10">
    <source>
        <dbReference type="ARBA" id="ARBA00023180"/>
    </source>
</evidence>
<evidence type="ECO:0000313" key="15">
    <source>
        <dbReference type="EMBL" id="GFR13348.1"/>
    </source>
</evidence>
<keyword evidence="6 13" id="KW-1133">Transmembrane helix</keyword>
<dbReference type="SMART" id="SM00918">
    <property type="entry name" value="Lig_chan-Glu_bd"/>
    <property type="match status" value="1"/>
</dbReference>
<dbReference type="Pfam" id="PF10613">
    <property type="entry name" value="Lig_chan-Glu_bd"/>
    <property type="match status" value="1"/>
</dbReference>